<keyword evidence="1" id="KW-0677">Repeat</keyword>
<feature type="chain" id="PRO_5019309312" description="Kelch repeat protein" evidence="5">
    <location>
        <begin position="23"/>
        <end position="580"/>
    </location>
</feature>
<dbReference type="GO" id="GO:0019760">
    <property type="term" value="P:glucosinolate metabolic process"/>
    <property type="evidence" value="ECO:0007669"/>
    <property type="project" value="UniProtKB-ARBA"/>
</dbReference>
<comment type="caution">
    <text evidence="6">The sequence shown here is derived from an EMBL/GenBank/DDBJ whole genome shotgun (WGS) entry which is preliminary data.</text>
</comment>
<dbReference type="EMBL" id="RSDZ01000121">
    <property type="protein sequence ID" value="RXG42879.1"/>
    <property type="molecule type" value="Genomic_DNA"/>
</dbReference>
<feature type="region of interest" description="Disordered" evidence="3">
    <location>
        <begin position="440"/>
        <end position="471"/>
    </location>
</feature>
<feature type="compositionally biased region" description="Low complexity" evidence="3">
    <location>
        <begin position="462"/>
        <end position="471"/>
    </location>
</feature>
<evidence type="ECO:0000256" key="5">
    <source>
        <dbReference type="SAM" id="SignalP"/>
    </source>
</evidence>
<evidence type="ECO:0000256" key="1">
    <source>
        <dbReference type="ARBA" id="ARBA00022737"/>
    </source>
</evidence>
<dbReference type="SUPFAM" id="SSF50965">
    <property type="entry name" value="Galactose oxidase, central domain"/>
    <property type="match status" value="1"/>
</dbReference>
<evidence type="ECO:0000313" key="7">
    <source>
        <dbReference type="Proteomes" id="UP000288725"/>
    </source>
</evidence>
<feature type="compositionally biased region" description="Basic and acidic residues" evidence="3">
    <location>
        <begin position="541"/>
        <end position="553"/>
    </location>
</feature>
<proteinExistence type="predicted"/>
<feature type="transmembrane region" description="Helical" evidence="4">
    <location>
        <begin position="473"/>
        <end position="497"/>
    </location>
</feature>
<evidence type="ECO:0000256" key="3">
    <source>
        <dbReference type="SAM" id="MobiDB-lite"/>
    </source>
</evidence>
<dbReference type="AlphaFoldDB" id="A0A444RNZ6"/>
<dbReference type="Gene3D" id="2.120.10.80">
    <property type="entry name" value="Kelch-type beta propeller"/>
    <property type="match status" value="1"/>
</dbReference>
<dbReference type="PANTHER" id="PTHR47435">
    <property type="entry name" value="KELCH REPEAT PROTEIN (AFU_ORTHOLOGUE AFUA_5G12780)"/>
    <property type="match status" value="1"/>
</dbReference>
<evidence type="ECO:0000256" key="2">
    <source>
        <dbReference type="ARBA" id="ARBA00023004"/>
    </source>
</evidence>
<feature type="compositionally biased region" description="Gly residues" evidence="3">
    <location>
        <begin position="444"/>
        <end position="461"/>
    </location>
</feature>
<evidence type="ECO:0000256" key="4">
    <source>
        <dbReference type="SAM" id="Phobius"/>
    </source>
</evidence>
<keyword evidence="4" id="KW-0472">Membrane</keyword>
<feature type="region of interest" description="Disordered" evidence="3">
    <location>
        <begin position="508"/>
        <end position="580"/>
    </location>
</feature>
<accession>A0A444RNZ6</accession>
<keyword evidence="2" id="KW-0408">Iron</keyword>
<keyword evidence="5" id="KW-0732">Signal</keyword>
<sequence>MVRPMTGSVAVVLALCLGMCSAQNDAGDNELGLAAVPSNADFLRRATTRATQIGDYVYLDGGEVSQLIDGKPPGEDRPSNAMNRTLSIDMSKSWKPSDVTINEIRKTSPNTNRQALFTDKSTGSFYIWGGHMSWGAPVTKKELWRFTADSSGGGGWTTRIPANPDSFSELRRTEGGAFCNTPDSAFHFGGVATRATDVNYSGPAPGFIHINFTTQAWTNYTEGPWSAFRTIYAASAEYVPTFGPNGLIMLLGGETRELGGSSGNRGLLDFRNLTFMDPVTRDFHSQQTTGNAPSGRIFHCSVGVEGKNGTYEIGFVFGGRNQRDNQAYDDAYVLTLPGFHWEKVDYESKSPRSGHACLVVGKRQMLSIGGVNHEPGMPDLWLDRDPWPQGLGVFDITELKWTNEYDADAEDYDSPEVIKSWYADGGLDEVQWTSGVAALFQQGDDGGGGGGGGGDGGGNGTDPGSDNSSSAPVGAIAGGVVGGVAAVAIAGLLFWFLRRRSRQRAAAGVTGGSEAGVSHPSPSKASYMPVSPSVMAASELDQTHRVEMHDSSPKPELAAPQQLAVELDGTGVGEQAPRHR</sequence>
<keyword evidence="4" id="KW-0812">Transmembrane</keyword>
<dbReference type="PANTHER" id="PTHR47435:SF4">
    <property type="entry name" value="KELCH REPEAT PROTEIN (AFU_ORTHOLOGUE AFUA_5G12780)"/>
    <property type="match status" value="1"/>
</dbReference>
<dbReference type="Proteomes" id="UP000288725">
    <property type="component" value="Chromosome 8"/>
</dbReference>
<protein>
    <recommendedName>
        <fullName evidence="8">Kelch repeat protein</fullName>
    </recommendedName>
</protein>
<feature type="signal peptide" evidence="5">
    <location>
        <begin position="1"/>
        <end position="22"/>
    </location>
</feature>
<keyword evidence="4" id="KW-1133">Transmembrane helix</keyword>
<gene>
    <name evidence="6" type="ORF">VDGE_10221</name>
</gene>
<dbReference type="InterPro" id="IPR015915">
    <property type="entry name" value="Kelch-typ_b-propeller"/>
</dbReference>
<evidence type="ECO:0008006" key="8">
    <source>
        <dbReference type="Google" id="ProtNLM"/>
    </source>
</evidence>
<dbReference type="Pfam" id="PF24681">
    <property type="entry name" value="Kelch_KLHDC2_KLHL20_DRC7"/>
    <property type="match status" value="1"/>
</dbReference>
<organism evidence="6 7">
    <name type="scientific">Verticillium dahliae</name>
    <name type="common">Verticillium wilt</name>
    <dbReference type="NCBI Taxonomy" id="27337"/>
    <lineage>
        <taxon>Eukaryota</taxon>
        <taxon>Fungi</taxon>
        <taxon>Dikarya</taxon>
        <taxon>Ascomycota</taxon>
        <taxon>Pezizomycotina</taxon>
        <taxon>Sordariomycetes</taxon>
        <taxon>Hypocreomycetidae</taxon>
        <taxon>Glomerellales</taxon>
        <taxon>Plectosphaerellaceae</taxon>
        <taxon>Verticillium</taxon>
    </lineage>
</organism>
<name>A0A444RNZ6_VERDA</name>
<evidence type="ECO:0000313" key="6">
    <source>
        <dbReference type="EMBL" id="RXG42879.1"/>
    </source>
</evidence>
<reference evidence="6 7" key="1">
    <citation type="submission" date="2018-12" db="EMBL/GenBank/DDBJ databases">
        <title>Genome of Verticillium dahliae isolate Getta Getta.</title>
        <authorList>
            <person name="Gardiner D.M."/>
        </authorList>
    </citation>
    <scope>NUCLEOTIDE SEQUENCE [LARGE SCALE GENOMIC DNA]</scope>
    <source>
        <strain evidence="6 7">Getta Getta</strain>
    </source>
</reference>
<dbReference type="InterPro" id="IPR011043">
    <property type="entry name" value="Gal_Oxase/kelch_b-propeller"/>
</dbReference>